<evidence type="ECO:0000313" key="6">
    <source>
        <dbReference type="Proteomes" id="UP001317532"/>
    </source>
</evidence>
<keyword evidence="2" id="KW-0186">Copper</keyword>
<dbReference type="GO" id="GO:0009055">
    <property type="term" value="F:electron transfer activity"/>
    <property type="evidence" value="ECO:0007669"/>
    <property type="project" value="InterPro"/>
</dbReference>
<keyword evidence="6" id="KW-1185">Reference proteome</keyword>
<dbReference type="AlphaFoldDB" id="A0AAN1XZ34"/>
<dbReference type="InterPro" id="IPR006311">
    <property type="entry name" value="TAT_signal"/>
</dbReference>
<proteinExistence type="predicted"/>
<accession>A0AAN1XZ34</accession>
<dbReference type="PANTHER" id="PTHR36507:SF1">
    <property type="entry name" value="BLL1555 PROTEIN"/>
    <property type="match status" value="1"/>
</dbReference>
<dbReference type="Gene3D" id="2.60.40.420">
    <property type="entry name" value="Cupredoxins - blue copper proteins"/>
    <property type="match status" value="1"/>
</dbReference>
<dbReference type="RefSeq" id="WP_317995580.1">
    <property type="nucleotide sequence ID" value="NZ_AP025523.1"/>
</dbReference>
<dbReference type="SUPFAM" id="SSF49503">
    <property type="entry name" value="Cupredoxins"/>
    <property type="match status" value="1"/>
</dbReference>
<organism evidence="5 6">
    <name type="scientific">Vulcanimicrobium alpinum</name>
    <dbReference type="NCBI Taxonomy" id="3016050"/>
    <lineage>
        <taxon>Bacteria</taxon>
        <taxon>Bacillati</taxon>
        <taxon>Vulcanimicrobiota</taxon>
        <taxon>Vulcanimicrobiia</taxon>
        <taxon>Vulcanimicrobiales</taxon>
        <taxon>Vulcanimicrobiaceae</taxon>
        <taxon>Vulcanimicrobium</taxon>
    </lineage>
</organism>
<gene>
    <name evidence="5" type="ORF">WPS_33040</name>
</gene>
<dbReference type="InterPro" id="IPR008972">
    <property type="entry name" value="Cupredoxin"/>
</dbReference>
<dbReference type="PANTHER" id="PTHR36507">
    <property type="entry name" value="BLL1555 PROTEIN"/>
    <property type="match status" value="1"/>
</dbReference>
<dbReference type="KEGG" id="vab:WPS_33040"/>
<dbReference type="Proteomes" id="UP001317532">
    <property type="component" value="Chromosome"/>
</dbReference>
<feature type="domain" description="Blue (type 1) copper" evidence="4">
    <location>
        <begin position="44"/>
        <end position="128"/>
    </location>
</feature>
<keyword evidence="3" id="KW-0732">Signal</keyword>
<protein>
    <recommendedName>
        <fullName evidence="4">Blue (type 1) copper domain-containing protein</fullName>
    </recommendedName>
</protein>
<feature type="chain" id="PRO_5042967280" description="Blue (type 1) copper domain-containing protein" evidence="3">
    <location>
        <begin position="30"/>
        <end position="129"/>
    </location>
</feature>
<dbReference type="GO" id="GO:0005507">
    <property type="term" value="F:copper ion binding"/>
    <property type="evidence" value="ECO:0007669"/>
    <property type="project" value="InterPro"/>
</dbReference>
<feature type="signal peptide" evidence="3">
    <location>
        <begin position="1"/>
        <end position="29"/>
    </location>
</feature>
<reference evidence="5 6" key="1">
    <citation type="journal article" date="2022" name="ISME Commun">
        <title>Vulcanimicrobium alpinus gen. nov. sp. nov., the first cultivated representative of the candidate phylum 'Eremiobacterota', is a metabolically versatile aerobic anoxygenic phototroph.</title>
        <authorList>
            <person name="Yabe S."/>
            <person name="Muto K."/>
            <person name="Abe K."/>
            <person name="Yokota A."/>
            <person name="Staudigel H."/>
            <person name="Tebo B.M."/>
        </authorList>
    </citation>
    <scope>NUCLEOTIDE SEQUENCE [LARGE SCALE GENOMIC DNA]</scope>
    <source>
        <strain evidence="5 6">WC8-2</strain>
    </source>
</reference>
<dbReference type="EMBL" id="AP025523">
    <property type="protein sequence ID" value="BDE08028.1"/>
    <property type="molecule type" value="Genomic_DNA"/>
</dbReference>
<name>A0AAN1XZ34_UNVUL</name>
<keyword evidence="1" id="KW-0479">Metal-binding</keyword>
<evidence type="ECO:0000256" key="1">
    <source>
        <dbReference type="ARBA" id="ARBA00022723"/>
    </source>
</evidence>
<dbReference type="Pfam" id="PF00127">
    <property type="entry name" value="Copper-bind"/>
    <property type="match status" value="1"/>
</dbReference>
<evidence type="ECO:0000313" key="5">
    <source>
        <dbReference type="EMBL" id="BDE08028.1"/>
    </source>
</evidence>
<dbReference type="InterPro" id="IPR052721">
    <property type="entry name" value="ET_Amicyanin"/>
</dbReference>
<sequence length="129" mass="13366">MEAEHTRTSFLAGLAGLAALGAAPASASATGGKPTSPHGRVARVRIKDLAFTPKELHVAAGTTVIWTNEDDVVHTVTSGASGDDGRWTSSPGLAPGRSFSHTFAAAGTYPYFCKPHFYNDAMHAAIVVT</sequence>
<dbReference type="InterPro" id="IPR000923">
    <property type="entry name" value="BlueCu_1"/>
</dbReference>
<dbReference type="PROSITE" id="PS51318">
    <property type="entry name" value="TAT"/>
    <property type="match status" value="1"/>
</dbReference>
<evidence type="ECO:0000259" key="4">
    <source>
        <dbReference type="Pfam" id="PF00127"/>
    </source>
</evidence>
<evidence type="ECO:0000256" key="2">
    <source>
        <dbReference type="ARBA" id="ARBA00023008"/>
    </source>
</evidence>
<evidence type="ECO:0000256" key="3">
    <source>
        <dbReference type="SAM" id="SignalP"/>
    </source>
</evidence>